<organism evidence="2 3">
    <name type="scientific">Pectinatus haikarae</name>
    <dbReference type="NCBI Taxonomy" id="349096"/>
    <lineage>
        <taxon>Bacteria</taxon>
        <taxon>Bacillati</taxon>
        <taxon>Bacillota</taxon>
        <taxon>Negativicutes</taxon>
        <taxon>Selenomonadales</taxon>
        <taxon>Selenomonadaceae</taxon>
        <taxon>Pectinatus</taxon>
    </lineage>
</organism>
<accession>A0ABT9Y552</accession>
<name>A0ABT9Y552_9FIRM</name>
<feature type="signal peptide" evidence="1">
    <location>
        <begin position="1"/>
        <end position="23"/>
    </location>
</feature>
<dbReference type="Proteomes" id="UP001239167">
    <property type="component" value="Unassembled WGS sequence"/>
</dbReference>
<dbReference type="RefSeq" id="WP_307222811.1">
    <property type="nucleotide sequence ID" value="NZ_CP116940.1"/>
</dbReference>
<comment type="caution">
    <text evidence="2">The sequence shown here is derived from an EMBL/GenBank/DDBJ whole genome shotgun (WGS) entry which is preliminary data.</text>
</comment>
<proteinExistence type="predicted"/>
<keyword evidence="1" id="KW-0732">Signal</keyword>
<protein>
    <submittedName>
        <fullName evidence="2">Uncharacterized protein</fullName>
    </submittedName>
</protein>
<sequence>MKKYIASFITAILIILAASVASANPYNEYLNGDPNFKLCDGHMGIAWYVDLSSLNVNLYNPPEYIIGINIISANSDDNYAIQKIMTYRFKYNYDRQAMYFEKPVTGEWKYIPPDESWANTGVVQSAGEIAFRQAYGIPFYH</sequence>
<reference evidence="2 3" key="1">
    <citation type="submission" date="2023-07" db="EMBL/GenBank/DDBJ databases">
        <title>Genomic Encyclopedia of Type Strains, Phase IV (KMG-IV): sequencing the most valuable type-strain genomes for metagenomic binning, comparative biology and taxonomic classification.</title>
        <authorList>
            <person name="Goeker M."/>
        </authorList>
    </citation>
    <scope>NUCLEOTIDE SEQUENCE [LARGE SCALE GENOMIC DNA]</scope>
    <source>
        <strain evidence="2 3">DSM 16980</strain>
    </source>
</reference>
<gene>
    <name evidence="2" type="ORF">J2S01_000552</name>
</gene>
<dbReference type="EMBL" id="JAUSUE010000003">
    <property type="protein sequence ID" value="MDQ0202856.1"/>
    <property type="molecule type" value="Genomic_DNA"/>
</dbReference>
<evidence type="ECO:0000256" key="1">
    <source>
        <dbReference type="SAM" id="SignalP"/>
    </source>
</evidence>
<evidence type="ECO:0000313" key="3">
    <source>
        <dbReference type="Proteomes" id="UP001239167"/>
    </source>
</evidence>
<keyword evidence="3" id="KW-1185">Reference proteome</keyword>
<feature type="chain" id="PRO_5046666580" evidence="1">
    <location>
        <begin position="24"/>
        <end position="141"/>
    </location>
</feature>
<evidence type="ECO:0000313" key="2">
    <source>
        <dbReference type="EMBL" id="MDQ0202856.1"/>
    </source>
</evidence>